<dbReference type="PROSITE" id="PS00455">
    <property type="entry name" value="AMP_BINDING"/>
    <property type="match status" value="1"/>
</dbReference>
<dbReference type="RefSeq" id="WP_381429489.1">
    <property type="nucleotide sequence ID" value="NZ_JBHSNO010000001.1"/>
</dbReference>
<dbReference type="InterPro" id="IPR020845">
    <property type="entry name" value="AMP-binding_CS"/>
</dbReference>
<protein>
    <submittedName>
        <fullName evidence="2">AMP-binding protein</fullName>
    </submittedName>
</protein>
<dbReference type="SUPFAM" id="SSF56801">
    <property type="entry name" value="Acetyl-CoA synthetase-like"/>
    <property type="match status" value="1"/>
</dbReference>
<name>A0ABW0TEV6_9BACL</name>
<reference evidence="3" key="1">
    <citation type="journal article" date="2019" name="Int. J. Syst. Evol. Microbiol.">
        <title>The Global Catalogue of Microorganisms (GCM) 10K type strain sequencing project: providing services to taxonomists for standard genome sequencing and annotation.</title>
        <authorList>
            <consortium name="The Broad Institute Genomics Platform"/>
            <consortium name="The Broad Institute Genome Sequencing Center for Infectious Disease"/>
            <person name="Wu L."/>
            <person name="Ma J."/>
        </authorList>
    </citation>
    <scope>NUCLEOTIDE SEQUENCE [LARGE SCALE GENOMIC DNA]</scope>
    <source>
        <strain evidence="3">CGMCC 4.1434</strain>
    </source>
</reference>
<dbReference type="Pfam" id="PF00501">
    <property type="entry name" value="AMP-binding"/>
    <property type="match status" value="1"/>
</dbReference>
<evidence type="ECO:0000313" key="2">
    <source>
        <dbReference type="EMBL" id="MFC5587460.1"/>
    </source>
</evidence>
<comment type="caution">
    <text evidence="2">The sequence shown here is derived from an EMBL/GenBank/DDBJ whole genome shotgun (WGS) entry which is preliminary data.</text>
</comment>
<organism evidence="2 3">
    <name type="scientific">Sporosarcina soli</name>
    <dbReference type="NCBI Taxonomy" id="334736"/>
    <lineage>
        <taxon>Bacteria</taxon>
        <taxon>Bacillati</taxon>
        <taxon>Bacillota</taxon>
        <taxon>Bacilli</taxon>
        <taxon>Bacillales</taxon>
        <taxon>Caryophanaceae</taxon>
        <taxon>Sporosarcina</taxon>
    </lineage>
</organism>
<evidence type="ECO:0000313" key="3">
    <source>
        <dbReference type="Proteomes" id="UP001596109"/>
    </source>
</evidence>
<dbReference type="Proteomes" id="UP001596109">
    <property type="component" value="Unassembled WGS sequence"/>
</dbReference>
<dbReference type="PANTHER" id="PTHR24096:SF267">
    <property type="entry name" value="MALONATE--COA LIGASE ACSF3, MITOCHONDRIAL"/>
    <property type="match status" value="1"/>
</dbReference>
<feature type="domain" description="AMP-dependent synthetase/ligase" evidence="1">
    <location>
        <begin position="4"/>
        <end position="114"/>
    </location>
</feature>
<gene>
    <name evidence="2" type="ORF">ACFPRA_00875</name>
</gene>
<accession>A0ABW0TEV6</accession>
<dbReference type="EMBL" id="JBHSNO010000001">
    <property type="protein sequence ID" value="MFC5587460.1"/>
    <property type="molecule type" value="Genomic_DNA"/>
</dbReference>
<sequence length="169" mass="18408">MINPKEDVAVLQYTGGTTGKPKGAMITHFNFVSYAHHYRLFYSLQQKGEIILVTSPLFHASGLLMLNLTALTAATYIVVERFNVDTVFEIIRSYRPTLFPGVPTMFIGLINNASALLRPDFELSLLNSLLSKSVTSAGGLGQQDVGHSGVANQTAKGLICRISAVFCRN</sequence>
<dbReference type="Gene3D" id="3.40.50.980">
    <property type="match status" value="2"/>
</dbReference>
<proteinExistence type="predicted"/>
<keyword evidence="3" id="KW-1185">Reference proteome</keyword>
<dbReference type="InterPro" id="IPR000873">
    <property type="entry name" value="AMP-dep_synth/lig_dom"/>
</dbReference>
<evidence type="ECO:0000259" key="1">
    <source>
        <dbReference type="Pfam" id="PF00501"/>
    </source>
</evidence>
<dbReference type="PANTHER" id="PTHR24096">
    <property type="entry name" value="LONG-CHAIN-FATTY-ACID--COA LIGASE"/>
    <property type="match status" value="1"/>
</dbReference>